<evidence type="ECO:0000313" key="5">
    <source>
        <dbReference type="EMBL" id="OUN89294.1"/>
    </source>
</evidence>
<evidence type="ECO:0000256" key="2">
    <source>
        <dbReference type="SAM" id="MobiDB-lite"/>
    </source>
</evidence>
<keyword evidence="3" id="KW-0472">Membrane</keyword>
<evidence type="ECO:0000256" key="4">
    <source>
        <dbReference type="SAM" id="SignalP"/>
    </source>
</evidence>
<dbReference type="OrthoDB" id="3196290at2"/>
<dbReference type="AlphaFoldDB" id="A0A1Y3XUU0"/>
<organism evidence="5 6">
    <name type="scientific">[Collinsella] massiliensis</name>
    <dbReference type="NCBI Taxonomy" id="1232426"/>
    <lineage>
        <taxon>Bacteria</taxon>
        <taxon>Bacillati</taxon>
        <taxon>Actinomycetota</taxon>
        <taxon>Coriobacteriia</taxon>
        <taxon>Coriobacteriales</taxon>
        <taxon>Coriobacteriaceae</taxon>
        <taxon>Enorma</taxon>
    </lineage>
</organism>
<keyword evidence="4" id="KW-0732">Signal</keyword>
<name>A0A1Y3XUU0_9ACTN</name>
<dbReference type="PROSITE" id="PS51318">
    <property type="entry name" value="TAT"/>
    <property type="match status" value="1"/>
</dbReference>
<comment type="subcellular location">
    <subcellularLocation>
        <location evidence="1">Cell envelope</location>
    </subcellularLocation>
</comment>
<dbReference type="Proteomes" id="UP000195781">
    <property type="component" value="Unassembled WGS sequence"/>
</dbReference>
<dbReference type="InterPro" id="IPR013378">
    <property type="entry name" value="InlB-like_B-rpt"/>
</dbReference>
<evidence type="ECO:0000256" key="3">
    <source>
        <dbReference type="SAM" id="Phobius"/>
    </source>
</evidence>
<keyword evidence="3" id="KW-1133">Transmembrane helix</keyword>
<dbReference type="Pfam" id="PF09479">
    <property type="entry name" value="Flg_new"/>
    <property type="match status" value="1"/>
</dbReference>
<reference evidence="6" key="1">
    <citation type="submission" date="2017-04" db="EMBL/GenBank/DDBJ databases">
        <title>Function of individual gut microbiota members based on whole genome sequencing of pure cultures obtained from chicken caecum.</title>
        <authorList>
            <person name="Medvecky M."/>
            <person name="Cejkova D."/>
            <person name="Polansky O."/>
            <person name="Karasova D."/>
            <person name="Kubasova T."/>
            <person name="Cizek A."/>
            <person name="Rychlik I."/>
        </authorList>
    </citation>
    <scope>NUCLEOTIDE SEQUENCE [LARGE SCALE GENOMIC DNA]</scope>
    <source>
        <strain evidence="6">An5</strain>
    </source>
</reference>
<keyword evidence="3" id="KW-0812">Transmembrane</keyword>
<sequence length="750" mass="76083">MGRMGRWARRSLLVAMAALVAALAVIAPRIAYAAEAEVNSFDEFVNTLESAPGDESLTVTLAGNITATDNVTLAANTAIVLDLNGFTVNMAEHSMRMGIGSTLAIRDGSQNGGGAISGTGSYTIQTRIGRNQQITVESGTVSNESGTAVGMTTSGSRLEMTGGTLSAPVPLSLQLNATANIMGGTLVSTSGGVAVDMTQGTPKGACGLTVGKADSLDTPVLQGSVKAHAGVGTLELLGGTVGGVTGELPDGAMLTSQFGSDIASVLPANQQCVERDGAWYVTALDSEAGAGAKIVKSDGSVEYYQLASTALGALSDGDALTLYEDVTGQISADGITATIDLNGHTVTSDADAVVSLAGSNANLTITNGNIVSTPSSENATIVMVAAPNGMDNASLSLKGVNLTMQKSGGAGIQVYGLNTKNAVTLDGCTLTVPDDVMGIYFPAADSTLTVHDTQITAGTGIGIKGGTLVVSGNSAIHAKGEKDPTDIPASGGIAETGAAIYVDGGYDDRPIKVDIQGGSFTSDKGSALEELVDPARPDKTPVTIAVSGGSFSDASIKGYLTGNAAVVVHEDGTCDVYPTEADALANGGSYKVVDDDGHTWLFQNEKAAQDFADSQGASKPVEQVTHTVTFDDCLENTENASAEVPNGQTVAKPQDPVCAGYRFLGWYELENGAYAEEAYDFTTPVTADLTLYAKWERISGQPSDGNSTADQPSGGTLEQTGDLSVLAMGAFAAAGMTALGAGAVVSRKRG</sequence>
<dbReference type="InterPro" id="IPR011050">
    <property type="entry name" value="Pectin_lyase_fold/virulence"/>
</dbReference>
<feature type="transmembrane region" description="Helical" evidence="3">
    <location>
        <begin position="723"/>
        <end position="745"/>
    </location>
</feature>
<dbReference type="InterPro" id="IPR012332">
    <property type="entry name" value="Autotransporter_pectin_lyase_C"/>
</dbReference>
<gene>
    <name evidence="5" type="ORF">B5G02_02105</name>
</gene>
<dbReference type="InterPro" id="IPR006311">
    <property type="entry name" value="TAT_signal"/>
</dbReference>
<feature type="signal peptide" evidence="4">
    <location>
        <begin position="1"/>
        <end position="33"/>
    </location>
</feature>
<dbReference type="NCBIfam" id="TIGR02543">
    <property type="entry name" value="List_Bact_rpt"/>
    <property type="match status" value="1"/>
</dbReference>
<evidence type="ECO:0000313" key="6">
    <source>
        <dbReference type="Proteomes" id="UP000195781"/>
    </source>
</evidence>
<feature type="chain" id="PRO_5012802469" description="Gram-positive cocci surface proteins LPxTG domain-containing protein" evidence="4">
    <location>
        <begin position="34"/>
        <end position="750"/>
    </location>
</feature>
<dbReference type="Gene3D" id="2.160.20.20">
    <property type="match status" value="1"/>
</dbReference>
<proteinExistence type="predicted"/>
<dbReference type="Gene3D" id="2.60.40.4270">
    <property type="entry name" value="Listeria-Bacteroides repeat domain"/>
    <property type="match status" value="1"/>
</dbReference>
<keyword evidence="6" id="KW-1185">Reference proteome</keyword>
<dbReference type="InterPro" id="IPR042229">
    <property type="entry name" value="Listeria/Bacterioides_rpt_sf"/>
</dbReference>
<accession>A0A1Y3XUU0</accession>
<protein>
    <recommendedName>
        <fullName evidence="7">Gram-positive cocci surface proteins LPxTG domain-containing protein</fullName>
    </recommendedName>
</protein>
<evidence type="ECO:0000256" key="1">
    <source>
        <dbReference type="ARBA" id="ARBA00004196"/>
    </source>
</evidence>
<dbReference type="SUPFAM" id="SSF51126">
    <property type="entry name" value="Pectin lyase-like"/>
    <property type="match status" value="1"/>
</dbReference>
<dbReference type="GO" id="GO:0030313">
    <property type="term" value="C:cell envelope"/>
    <property type="evidence" value="ECO:0007669"/>
    <property type="project" value="UniProtKB-SubCell"/>
</dbReference>
<comment type="caution">
    <text evidence="5">The sequence shown here is derived from an EMBL/GenBank/DDBJ whole genome shotgun (WGS) entry which is preliminary data.</text>
</comment>
<feature type="region of interest" description="Disordered" evidence="2">
    <location>
        <begin position="700"/>
        <end position="719"/>
    </location>
</feature>
<dbReference type="RefSeq" id="WP_094334989.1">
    <property type="nucleotide sequence ID" value="NZ_NFIE01000004.1"/>
</dbReference>
<dbReference type="EMBL" id="NFIE01000004">
    <property type="protein sequence ID" value="OUN89294.1"/>
    <property type="molecule type" value="Genomic_DNA"/>
</dbReference>
<evidence type="ECO:0008006" key="7">
    <source>
        <dbReference type="Google" id="ProtNLM"/>
    </source>
</evidence>